<dbReference type="Gene3D" id="2.170.150.70">
    <property type="match status" value="1"/>
</dbReference>
<evidence type="ECO:0000313" key="6">
    <source>
        <dbReference type="Proteomes" id="UP001596116"/>
    </source>
</evidence>
<organism evidence="5 6">
    <name type="scientific">Hyphococcus aureus</name>
    <dbReference type="NCBI Taxonomy" id="2666033"/>
    <lineage>
        <taxon>Bacteria</taxon>
        <taxon>Pseudomonadati</taxon>
        <taxon>Pseudomonadota</taxon>
        <taxon>Alphaproteobacteria</taxon>
        <taxon>Parvularculales</taxon>
        <taxon>Parvularculaceae</taxon>
        <taxon>Hyphococcus</taxon>
    </lineage>
</organism>
<dbReference type="InterPro" id="IPR006913">
    <property type="entry name" value="CENP-V/GFA"/>
</dbReference>
<dbReference type="RefSeq" id="WP_379881279.1">
    <property type="nucleotide sequence ID" value="NZ_JBHPON010000003.1"/>
</dbReference>
<dbReference type="Proteomes" id="UP001596116">
    <property type="component" value="Unassembled WGS sequence"/>
</dbReference>
<name>A0ABW1KZ23_9PROT</name>
<dbReference type="InterPro" id="IPR011057">
    <property type="entry name" value="Mss4-like_sf"/>
</dbReference>
<keyword evidence="2" id="KW-0479">Metal-binding</keyword>
<comment type="caution">
    <text evidence="5">The sequence shown here is derived from an EMBL/GenBank/DDBJ whole genome shotgun (WGS) entry which is preliminary data.</text>
</comment>
<dbReference type="Pfam" id="PF04828">
    <property type="entry name" value="GFA"/>
    <property type="match status" value="1"/>
</dbReference>
<evidence type="ECO:0000256" key="1">
    <source>
        <dbReference type="ARBA" id="ARBA00005495"/>
    </source>
</evidence>
<comment type="similarity">
    <text evidence="1">Belongs to the Gfa family.</text>
</comment>
<dbReference type="SUPFAM" id="SSF51316">
    <property type="entry name" value="Mss4-like"/>
    <property type="match status" value="1"/>
</dbReference>
<evidence type="ECO:0000259" key="4">
    <source>
        <dbReference type="PROSITE" id="PS51891"/>
    </source>
</evidence>
<dbReference type="EMBL" id="JBHPON010000003">
    <property type="protein sequence ID" value="MFC6037325.1"/>
    <property type="molecule type" value="Genomic_DNA"/>
</dbReference>
<feature type="domain" description="CENP-V/GFA" evidence="4">
    <location>
        <begin position="1"/>
        <end position="104"/>
    </location>
</feature>
<proteinExistence type="inferred from homology"/>
<dbReference type="PANTHER" id="PTHR28620">
    <property type="entry name" value="CENTROMERE PROTEIN V"/>
    <property type="match status" value="1"/>
</dbReference>
<accession>A0ABW1KZ23</accession>
<dbReference type="InterPro" id="IPR052355">
    <property type="entry name" value="CENP-V-like"/>
</dbReference>
<reference evidence="5 6" key="1">
    <citation type="submission" date="2024-09" db="EMBL/GenBank/DDBJ databases">
        <authorList>
            <person name="Zhang Z.-H."/>
        </authorList>
    </citation>
    <scope>NUCLEOTIDE SEQUENCE [LARGE SCALE GENOMIC DNA]</scope>
    <source>
        <strain evidence="5 6">HHTR114</strain>
    </source>
</reference>
<keyword evidence="3" id="KW-0862">Zinc</keyword>
<dbReference type="PROSITE" id="PS51891">
    <property type="entry name" value="CENP_V_GFA"/>
    <property type="match status" value="1"/>
</dbReference>
<protein>
    <submittedName>
        <fullName evidence="5">GFA family protein</fullName>
    </submittedName>
</protein>
<gene>
    <name evidence="5" type="ORF">ACFMB1_17340</name>
</gene>
<evidence type="ECO:0000256" key="3">
    <source>
        <dbReference type="ARBA" id="ARBA00022833"/>
    </source>
</evidence>
<evidence type="ECO:0000256" key="2">
    <source>
        <dbReference type="ARBA" id="ARBA00022723"/>
    </source>
</evidence>
<evidence type="ECO:0000313" key="5">
    <source>
        <dbReference type="EMBL" id="MFC6037325.1"/>
    </source>
</evidence>
<sequence length="117" mass="13457">MTWEVDLPDEIVADECNCSICEMVGFLHVIVPRSKFKLLTGDDCLTEYRFNTGAARHWFCKTCGVKSFYVPRSNPDGYALNLRCMDRSQFSKIEIRPFDGRNWEANAGKLTHLSKED</sequence>
<dbReference type="PANTHER" id="PTHR28620:SF1">
    <property type="entry name" value="CENP-V_GFA DOMAIN-CONTAINING PROTEIN"/>
    <property type="match status" value="1"/>
</dbReference>
<keyword evidence="6" id="KW-1185">Reference proteome</keyword>